<name>A0A382JNF0_9ZZZZ</name>
<dbReference type="SUPFAM" id="SSF53927">
    <property type="entry name" value="Cytidine deaminase-like"/>
    <property type="match status" value="1"/>
</dbReference>
<dbReference type="InterPro" id="IPR003786">
    <property type="entry name" value="FdhD"/>
</dbReference>
<proteinExistence type="predicted"/>
<evidence type="ECO:0000313" key="1">
    <source>
        <dbReference type="EMBL" id="SVC13984.1"/>
    </source>
</evidence>
<reference evidence="1" key="1">
    <citation type="submission" date="2018-05" db="EMBL/GenBank/DDBJ databases">
        <authorList>
            <person name="Lanie J.A."/>
            <person name="Ng W.-L."/>
            <person name="Kazmierczak K.M."/>
            <person name="Andrzejewski T.M."/>
            <person name="Davidsen T.M."/>
            <person name="Wayne K.J."/>
            <person name="Tettelin H."/>
            <person name="Glass J.I."/>
            <person name="Rusch D."/>
            <person name="Podicherti R."/>
            <person name="Tsui H.-C.T."/>
            <person name="Winkler M.E."/>
        </authorList>
    </citation>
    <scope>NUCLEOTIDE SEQUENCE</scope>
</reference>
<dbReference type="Pfam" id="PF02634">
    <property type="entry name" value="FdhD-NarQ"/>
    <property type="match status" value="1"/>
</dbReference>
<dbReference type="GO" id="GO:0016783">
    <property type="term" value="F:sulfurtransferase activity"/>
    <property type="evidence" value="ECO:0007669"/>
    <property type="project" value="InterPro"/>
</dbReference>
<accession>A0A382JNF0</accession>
<dbReference type="Gene3D" id="3.10.20.10">
    <property type="match status" value="1"/>
</dbReference>
<sequence length="82" mass="8667">VEGQSTREPDIVSVEAALSMFVSLREMGSHSIGLTMRTPGHDEQLAMGFLHSEGIIDSIADIVGVDATDDSITVHLTPGVAF</sequence>
<dbReference type="AlphaFoldDB" id="A0A382JNF0"/>
<dbReference type="InterPro" id="IPR016193">
    <property type="entry name" value="Cytidine_deaminase-like"/>
</dbReference>
<dbReference type="EMBL" id="UINC01075620">
    <property type="protein sequence ID" value="SVC13984.1"/>
    <property type="molecule type" value="Genomic_DNA"/>
</dbReference>
<gene>
    <name evidence="1" type="ORF">METZ01_LOCUS266838</name>
</gene>
<feature type="non-terminal residue" evidence="1">
    <location>
        <position position="82"/>
    </location>
</feature>
<protein>
    <submittedName>
        <fullName evidence="1">Uncharacterized protein</fullName>
    </submittedName>
</protein>
<organism evidence="1">
    <name type="scientific">marine metagenome</name>
    <dbReference type="NCBI Taxonomy" id="408172"/>
    <lineage>
        <taxon>unclassified sequences</taxon>
        <taxon>metagenomes</taxon>
        <taxon>ecological metagenomes</taxon>
    </lineage>
</organism>
<feature type="non-terminal residue" evidence="1">
    <location>
        <position position="1"/>
    </location>
</feature>